<evidence type="ECO:0000313" key="1">
    <source>
        <dbReference type="EMBL" id="SEU21908.1"/>
    </source>
</evidence>
<dbReference type="Proteomes" id="UP000182121">
    <property type="component" value="Unassembled WGS sequence"/>
</dbReference>
<protein>
    <submittedName>
        <fullName evidence="1">Uncharacterized protein</fullName>
    </submittedName>
</protein>
<accession>A0A1I0KE01</accession>
<proteinExistence type="predicted"/>
<name>A0A1I0KE01_9FIRM</name>
<dbReference type="AlphaFoldDB" id="A0A1I0KE01"/>
<gene>
    <name evidence="1" type="ORF">SAMN05216521_11216</name>
</gene>
<dbReference type="RefSeq" id="WP_074664559.1">
    <property type="nucleotide sequence ID" value="NZ_FOIO01000121.1"/>
</dbReference>
<dbReference type="EMBL" id="FOIO01000121">
    <property type="protein sequence ID" value="SEU21908.1"/>
    <property type="molecule type" value="Genomic_DNA"/>
</dbReference>
<reference evidence="1 2" key="1">
    <citation type="submission" date="2016-10" db="EMBL/GenBank/DDBJ databases">
        <authorList>
            <person name="Varghese N."/>
            <person name="Submissions S."/>
        </authorList>
    </citation>
    <scope>NUCLEOTIDE SEQUENCE [LARGE SCALE GENOMIC DNA]</scope>
    <source>
        <strain evidence="1 2">NLAE-zl-C196</strain>
    </source>
</reference>
<organism evidence="1 2">
    <name type="scientific">Enterocloster clostridioformis</name>
    <dbReference type="NCBI Taxonomy" id="1531"/>
    <lineage>
        <taxon>Bacteria</taxon>
        <taxon>Bacillati</taxon>
        <taxon>Bacillota</taxon>
        <taxon>Clostridia</taxon>
        <taxon>Lachnospirales</taxon>
        <taxon>Lachnospiraceae</taxon>
        <taxon>Enterocloster</taxon>
    </lineage>
</organism>
<sequence>MSTMEYIDIQCPTAAEMFGLMPKGSSRPLRFEILGYAELEDGRRFPILGKIVPINKTIPVKLGEIEK</sequence>
<evidence type="ECO:0000313" key="2">
    <source>
        <dbReference type="Proteomes" id="UP000182121"/>
    </source>
</evidence>
<comment type="caution">
    <text evidence="1">The sequence shown here is derived from an EMBL/GenBank/DDBJ whole genome shotgun (WGS) entry which is preliminary data.</text>
</comment>